<dbReference type="STRING" id="75922.BST47_09680"/>
<reference evidence="3 4" key="1">
    <citation type="submission" date="2017-02" db="EMBL/GenBank/DDBJ databases">
        <title>The new phylogeny of genus Mycobacterium.</title>
        <authorList>
            <person name="Tortoli E."/>
            <person name="Trovato A."/>
            <person name="Cirillo D.M."/>
        </authorList>
    </citation>
    <scope>NUCLEOTIDE SEQUENCE [LARGE SCALE GENOMIC DNA]</scope>
    <source>
        <strain evidence="3 4">DSM 44338</strain>
    </source>
</reference>
<dbReference type="Pfam" id="PF23710">
    <property type="entry name" value="DUF7155"/>
    <property type="match status" value="1"/>
</dbReference>
<protein>
    <recommendedName>
        <fullName evidence="5">Porin</fullName>
    </recommendedName>
</protein>
<evidence type="ECO:0000313" key="4">
    <source>
        <dbReference type="Proteomes" id="UP000192411"/>
    </source>
</evidence>
<dbReference type="RefSeq" id="WP_083125525.1">
    <property type="nucleotide sequence ID" value="NZ_MVIM01000004.1"/>
</dbReference>
<dbReference type="OrthoDB" id="4736496at2"/>
<evidence type="ECO:0000256" key="2">
    <source>
        <dbReference type="SAM" id="SignalP"/>
    </source>
</evidence>
<keyword evidence="2" id="KW-0732">Signal</keyword>
<organism evidence="3 4">
    <name type="scientific">Mycolicibacterium tusciae</name>
    <dbReference type="NCBI Taxonomy" id="75922"/>
    <lineage>
        <taxon>Bacteria</taxon>
        <taxon>Bacillati</taxon>
        <taxon>Actinomycetota</taxon>
        <taxon>Actinomycetes</taxon>
        <taxon>Mycobacteriales</taxon>
        <taxon>Mycobacteriaceae</taxon>
        <taxon>Mycolicibacterium</taxon>
    </lineage>
</organism>
<evidence type="ECO:0000313" key="3">
    <source>
        <dbReference type="EMBL" id="ORB66354.1"/>
    </source>
</evidence>
<keyword evidence="4" id="KW-1185">Reference proteome</keyword>
<feature type="region of interest" description="Disordered" evidence="1">
    <location>
        <begin position="79"/>
        <end position="104"/>
    </location>
</feature>
<proteinExistence type="predicted"/>
<accession>A0A1X0JTX4</accession>
<sequence>MTSTKNQARRLIAVGAFAVAAVAAPFAASTLTSDATETVALPPGCLAWFGNAEDGKCLGYSNGNGVNIGTPEFGFEGGNGSNGGAGFSTGPLIPGRTITEPYAP</sequence>
<feature type="chain" id="PRO_5039662618" description="Porin" evidence="2">
    <location>
        <begin position="24"/>
        <end position="104"/>
    </location>
</feature>
<comment type="caution">
    <text evidence="3">The sequence shown here is derived from an EMBL/GenBank/DDBJ whole genome shotgun (WGS) entry which is preliminary data.</text>
</comment>
<gene>
    <name evidence="3" type="ORF">BST47_09680</name>
</gene>
<dbReference type="EMBL" id="MVIM01000004">
    <property type="protein sequence ID" value="ORB66354.1"/>
    <property type="molecule type" value="Genomic_DNA"/>
</dbReference>
<dbReference type="AlphaFoldDB" id="A0A1X0JTX4"/>
<name>A0A1X0JTX4_9MYCO</name>
<evidence type="ECO:0008006" key="5">
    <source>
        <dbReference type="Google" id="ProtNLM"/>
    </source>
</evidence>
<dbReference type="InterPro" id="IPR055579">
    <property type="entry name" value="DUF7155"/>
</dbReference>
<evidence type="ECO:0000256" key="1">
    <source>
        <dbReference type="SAM" id="MobiDB-lite"/>
    </source>
</evidence>
<feature type="signal peptide" evidence="2">
    <location>
        <begin position="1"/>
        <end position="23"/>
    </location>
</feature>
<dbReference type="Proteomes" id="UP000192411">
    <property type="component" value="Unassembled WGS sequence"/>
</dbReference>